<proteinExistence type="predicted"/>
<dbReference type="EMBL" id="UZAH01000492">
    <property type="protein sequence ID" value="VDO19018.1"/>
    <property type="molecule type" value="Genomic_DNA"/>
</dbReference>
<reference evidence="3" key="2">
    <citation type="submission" date="2019-09" db="UniProtKB">
        <authorList>
            <consortium name="WormBaseParasite"/>
        </authorList>
    </citation>
    <scope>IDENTIFICATION</scope>
</reference>
<reference evidence="1 2" key="1">
    <citation type="submission" date="2018-11" db="EMBL/GenBank/DDBJ databases">
        <authorList>
            <consortium name="Pathogen Informatics"/>
        </authorList>
    </citation>
    <scope>NUCLEOTIDE SEQUENCE [LARGE SCALE GENOMIC DNA]</scope>
</reference>
<dbReference type="AlphaFoldDB" id="A0A183F393"/>
<dbReference type="WBParaSite" id="HPBE_0000063501-mRNA-1">
    <property type="protein sequence ID" value="HPBE_0000063501-mRNA-1"/>
    <property type="gene ID" value="HPBE_0000063501"/>
</dbReference>
<accession>A0A3P7WN50</accession>
<organism evidence="2 3">
    <name type="scientific">Heligmosomoides polygyrus</name>
    <name type="common">Parasitic roundworm</name>
    <dbReference type="NCBI Taxonomy" id="6339"/>
    <lineage>
        <taxon>Eukaryota</taxon>
        <taxon>Metazoa</taxon>
        <taxon>Ecdysozoa</taxon>
        <taxon>Nematoda</taxon>
        <taxon>Chromadorea</taxon>
        <taxon>Rhabditida</taxon>
        <taxon>Rhabditina</taxon>
        <taxon>Rhabditomorpha</taxon>
        <taxon>Strongyloidea</taxon>
        <taxon>Heligmosomidae</taxon>
        <taxon>Heligmosomoides</taxon>
    </lineage>
</organism>
<keyword evidence="2" id="KW-1185">Reference proteome</keyword>
<gene>
    <name evidence="1" type="ORF">HPBE_LOCUS636</name>
</gene>
<dbReference type="OrthoDB" id="410104at2759"/>
<evidence type="ECO:0000313" key="1">
    <source>
        <dbReference type="EMBL" id="VDO19018.1"/>
    </source>
</evidence>
<evidence type="ECO:0000313" key="3">
    <source>
        <dbReference type="WBParaSite" id="HPBE_0000063501-mRNA-1"/>
    </source>
</evidence>
<dbReference type="Proteomes" id="UP000050761">
    <property type="component" value="Unassembled WGS sequence"/>
</dbReference>
<accession>A0A183F393</accession>
<name>A0A183F393_HELPZ</name>
<sequence length="107" mass="12609">MLYKKGDVHNIGNYRPICLLFLIEVAREYKDDQDLTILQRRRNRREQRDSAVGYHIPKLFIATLKIVMSELVWEEMGVEVDRQLHHLRFADDIVLTTPSISQAELQS</sequence>
<evidence type="ECO:0000313" key="2">
    <source>
        <dbReference type="Proteomes" id="UP000050761"/>
    </source>
</evidence>
<protein>
    <submittedName>
        <fullName evidence="3">Reverse transcriptase domain-containing protein</fullName>
    </submittedName>
</protein>